<accession>A0A9P8TR42</accession>
<gene>
    <name evidence="10" type="ORF">WICPIJ_001042</name>
</gene>
<feature type="repeat" description="WD" evidence="7">
    <location>
        <begin position="252"/>
        <end position="293"/>
    </location>
</feature>
<organism evidence="10 11">
    <name type="scientific">Wickerhamomyces pijperi</name>
    <name type="common">Yeast</name>
    <name type="synonym">Pichia pijperi</name>
    <dbReference type="NCBI Taxonomy" id="599730"/>
    <lineage>
        <taxon>Eukaryota</taxon>
        <taxon>Fungi</taxon>
        <taxon>Dikarya</taxon>
        <taxon>Ascomycota</taxon>
        <taxon>Saccharomycotina</taxon>
        <taxon>Saccharomycetes</taxon>
        <taxon>Phaffomycetales</taxon>
        <taxon>Wickerhamomycetaceae</taxon>
        <taxon>Wickerhamomyces</taxon>
    </lineage>
</organism>
<dbReference type="OrthoDB" id="10263272at2759"/>
<evidence type="ECO:0000256" key="7">
    <source>
        <dbReference type="PROSITE-ProRule" id="PRU00221"/>
    </source>
</evidence>
<reference evidence="10" key="1">
    <citation type="journal article" date="2021" name="Open Biol.">
        <title>Shared evolutionary footprints suggest mitochondrial oxidative damage underlies multiple complex I losses in fungi.</title>
        <authorList>
            <person name="Schikora-Tamarit M.A."/>
            <person name="Marcet-Houben M."/>
            <person name="Nosek J."/>
            <person name="Gabaldon T."/>
        </authorList>
    </citation>
    <scope>NUCLEOTIDE SEQUENCE</scope>
    <source>
        <strain evidence="10">CBS2887</strain>
    </source>
</reference>
<evidence type="ECO:0000256" key="1">
    <source>
        <dbReference type="ARBA" id="ARBA00006445"/>
    </source>
</evidence>
<sequence>MSTSTIMDSPKSSSHRLVARQHTNPNILHQSSHSKTTYKYSSKYQNGKRNGSPQRSSTLSLASPTKLNVVRTDWSEAQRETGTLKPPAAPPLLRSNSTMGLSKTDRFIPSTYSSSNGKLIRDDNELQPPANASPSRHIEAQNKLIYQQTVADACGLQMNEKILQFRPRPPQSKASVISLNFKNSQYDFKKNSINPLRSRKINNTPERVLDAPDFNDDFYLNLISWSSANFLAIALGCDCYIWNASSGSVDLLHSFNEPITSVRWSDDSTHLSIGKESGKVEIWDIESCERVRTMDTQSGTRVGVQSWFDNLVATGCRSGEVFVNDVRVKQHMVNTLANHVGEVCGLEYRGDGLQLASGSNDNVVTIWDCRSSLPQFTKHTHTGAVKALAWSPDTLSLLATGGGSSDQKINFWNTTTGARLNTIDTGTQISSLHWGSSDCFGKEIVATGGYPNNAISVYSYEHQIKVAEIEHAHDARIISGQISPDGSILATVGGDENLKFHKIFNGNDDLNKMKSKRNTGLVSGKAMTSKIMTIR</sequence>
<keyword evidence="5" id="KW-0498">Mitosis</keyword>
<feature type="compositionally biased region" description="Polar residues" evidence="8">
    <location>
        <begin position="21"/>
        <end position="30"/>
    </location>
</feature>
<feature type="domain" description="CDC20/Fizzy WD40" evidence="9">
    <location>
        <begin position="209"/>
        <end position="500"/>
    </location>
</feature>
<dbReference type="InterPro" id="IPR036322">
    <property type="entry name" value="WD40_repeat_dom_sf"/>
</dbReference>
<dbReference type="GO" id="GO:1990757">
    <property type="term" value="F:ubiquitin ligase activator activity"/>
    <property type="evidence" value="ECO:0007669"/>
    <property type="project" value="TreeGrafter"/>
</dbReference>
<feature type="compositionally biased region" description="Polar residues" evidence="8">
    <location>
        <begin position="45"/>
        <end position="66"/>
    </location>
</feature>
<dbReference type="GO" id="GO:0010997">
    <property type="term" value="F:anaphase-promoting complex binding"/>
    <property type="evidence" value="ECO:0007669"/>
    <property type="project" value="InterPro"/>
</dbReference>
<evidence type="ECO:0000256" key="4">
    <source>
        <dbReference type="ARBA" id="ARBA00022737"/>
    </source>
</evidence>
<dbReference type="PROSITE" id="PS50294">
    <property type="entry name" value="WD_REPEATS_REGION"/>
    <property type="match status" value="1"/>
</dbReference>
<feature type="compositionally biased region" description="Low complexity" evidence="8">
    <location>
        <begin position="31"/>
        <end position="44"/>
    </location>
</feature>
<evidence type="ECO:0000256" key="2">
    <source>
        <dbReference type="ARBA" id="ARBA00022574"/>
    </source>
</evidence>
<feature type="repeat" description="WD" evidence="7">
    <location>
        <begin position="336"/>
        <end position="368"/>
    </location>
</feature>
<dbReference type="InterPro" id="IPR033010">
    <property type="entry name" value="Cdc20/Fizzy"/>
</dbReference>
<dbReference type="InterPro" id="IPR056150">
    <property type="entry name" value="WD40_CDC20-Fz"/>
</dbReference>
<dbReference type="EMBL" id="JAEUBG010000560">
    <property type="protein sequence ID" value="KAH3687980.1"/>
    <property type="molecule type" value="Genomic_DNA"/>
</dbReference>
<evidence type="ECO:0000256" key="8">
    <source>
        <dbReference type="SAM" id="MobiDB-lite"/>
    </source>
</evidence>
<keyword evidence="3" id="KW-0132">Cell division</keyword>
<comment type="caution">
    <text evidence="10">The sequence shown here is derived from an EMBL/GenBank/DDBJ whole genome shotgun (WGS) entry which is preliminary data.</text>
</comment>
<dbReference type="PANTHER" id="PTHR19918:SF8">
    <property type="entry name" value="FI02843P"/>
    <property type="match status" value="1"/>
</dbReference>
<keyword evidence="2 7" id="KW-0853">WD repeat</keyword>
<keyword evidence="6" id="KW-0131">Cell cycle</keyword>
<dbReference type="PROSITE" id="PS00678">
    <property type="entry name" value="WD_REPEATS_1"/>
    <property type="match status" value="1"/>
</dbReference>
<evidence type="ECO:0000256" key="3">
    <source>
        <dbReference type="ARBA" id="ARBA00022618"/>
    </source>
</evidence>
<evidence type="ECO:0000256" key="5">
    <source>
        <dbReference type="ARBA" id="ARBA00022776"/>
    </source>
</evidence>
<dbReference type="PANTHER" id="PTHR19918">
    <property type="entry name" value="CELL DIVISION CYCLE 20 CDC20 FIZZY -RELATED"/>
    <property type="match status" value="1"/>
</dbReference>
<feature type="repeat" description="WD" evidence="7">
    <location>
        <begin position="378"/>
        <end position="422"/>
    </location>
</feature>
<evidence type="ECO:0000256" key="6">
    <source>
        <dbReference type="ARBA" id="ARBA00023306"/>
    </source>
</evidence>
<dbReference type="PROSITE" id="PS50082">
    <property type="entry name" value="WD_REPEATS_2"/>
    <property type="match status" value="3"/>
</dbReference>
<feature type="region of interest" description="Disordered" evidence="8">
    <location>
        <begin position="21"/>
        <end position="134"/>
    </location>
</feature>
<keyword evidence="4" id="KW-0677">Repeat</keyword>
<proteinExistence type="inferred from homology"/>
<dbReference type="AlphaFoldDB" id="A0A9P8TR42"/>
<dbReference type="GO" id="GO:1905786">
    <property type="term" value="P:positive regulation of anaphase-promoting complex-dependent catabolic process"/>
    <property type="evidence" value="ECO:0007669"/>
    <property type="project" value="TreeGrafter"/>
</dbReference>
<evidence type="ECO:0000313" key="10">
    <source>
        <dbReference type="EMBL" id="KAH3687980.1"/>
    </source>
</evidence>
<dbReference type="Pfam" id="PF24807">
    <property type="entry name" value="WD40_CDC20-Fz"/>
    <property type="match status" value="1"/>
</dbReference>
<evidence type="ECO:0000313" key="11">
    <source>
        <dbReference type="Proteomes" id="UP000774326"/>
    </source>
</evidence>
<comment type="similarity">
    <text evidence="1">Belongs to the WD repeat CDC20/Fizzy family.</text>
</comment>
<protein>
    <recommendedName>
        <fullName evidence="9">CDC20/Fizzy WD40 domain-containing protein</fullName>
    </recommendedName>
</protein>
<evidence type="ECO:0000259" key="9">
    <source>
        <dbReference type="Pfam" id="PF24807"/>
    </source>
</evidence>
<name>A0A9P8TR42_WICPI</name>
<reference evidence="10" key="2">
    <citation type="submission" date="2021-01" db="EMBL/GenBank/DDBJ databases">
        <authorList>
            <person name="Schikora-Tamarit M.A."/>
        </authorList>
    </citation>
    <scope>NUCLEOTIDE SEQUENCE</scope>
    <source>
        <strain evidence="10">CBS2887</strain>
    </source>
</reference>
<dbReference type="GO" id="GO:0005680">
    <property type="term" value="C:anaphase-promoting complex"/>
    <property type="evidence" value="ECO:0007669"/>
    <property type="project" value="TreeGrafter"/>
</dbReference>
<dbReference type="GO" id="GO:0031145">
    <property type="term" value="P:anaphase-promoting complex-dependent catabolic process"/>
    <property type="evidence" value="ECO:0007669"/>
    <property type="project" value="TreeGrafter"/>
</dbReference>
<dbReference type="Gene3D" id="2.130.10.10">
    <property type="entry name" value="YVTN repeat-like/Quinoprotein amine dehydrogenase"/>
    <property type="match status" value="1"/>
</dbReference>
<dbReference type="InterPro" id="IPR001680">
    <property type="entry name" value="WD40_rpt"/>
</dbReference>
<keyword evidence="11" id="KW-1185">Reference proteome</keyword>
<dbReference type="SUPFAM" id="SSF50978">
    <property type="entry name" value="WD40 repeat-like"/>
    <property type="match status" value="1"/>
</dbReference>
<dbReference type="Proteomes" id="UP000774326">
    <property type="component" value="Unassembled WGS sequence"/>
</dbReference>
<dbReference type="GO" id="GO:0051301">
    <property type="term" value="P:cell division"/>
    <property type="evidence" value="ECO:0007669"/>
    <property type="project" value="UniProtKB-KW"/>
</dbReference>
<dbReference type="InterPro" id="IPR019775">
    <property type="entry name" value="WD40_repeat_CS"/>
</dbReference>
<dbReference type="InterPro" id="IPR015943">
    <property type="entry name" value="WD40/YVTN_repeat-like_dom_sf"/>
</dbReference>
<dbReference type="SMART" id="SM00320">
    <property type="entry name" value="WD40"/>
    <property type="match status" value="5"/>
</dbReference>